<protein>
    <submittedName>
        <fullName evidence="1">Uncharacterized protein</fullName>
    </submittedName>
</protein>
<accession>A0ABP7T4A0</accession>
<name>A0ABP7T4A0_9SPHN</name>
<sequence>MDTFDSAAVVRFVEAGKSGRRAEHDAVLIEHARSHTNNYIDLPSLTVHDFFGWRDAFGKFIVAVKARLERPIDLVVDMTCLPKYYLLLILGFSVKAGAVRSITFFYAEGQYAPVGANSTLAADHAFTQGEWTSFPVPYLEGELNPDRKIRIIASVGFETFQARKFIRSYEAERHILVTPKPGFTVEYEERSEAESQALASNLDVPIEDVIQCSAGGVVATSAAVISVLDSDKRFNEVGLCLGTKPQALGFGIAAQLRSHFTLVCRVPGSYVETDTPPLGRSWTYTINDLSAAPTRYEQAGVLTA</sequence>
<proteinExistence type="predicted"/>
<keyword evidence="2" id="KW-1185">Reference proteome</keyword>
<dbReference type="EMBL" id="BAABBQ010000001">
    <property type="protein sequence ID" value="GAA4020811.1"/>
    <property type="molecule type" value="Genomic_DNA"/>
</dbReference>
<dbReference type="Proteomes" id="UP001500235">
    <property type="component" value="Unassembled WGS sequence"/>
</dbReference>
<evidence type="ECO:0000313" key="1">
    <source>
        <dbReference type="EMBL" id="GAA4020811.1"/>
    </source>
</evidence>
<gene>
    <name evidence="1" type="ORF">GCM10022280_21620</name>
</gene>
<reference evidence="2" key="1">
    <citation type="journal article" date="2019" name="Int. J. Syst. Evol. Microbiol.">
        <title>The Global Catalogue of Microorganisms (GCM) 10K type strain sequencing project: providing services to taxonomists for standard genome sequencing and annotation.</title>
        <authorList>
            <consortium name="The Broad Institute Genomics Platform"/>
            <consortium name="The Broad Institute Genome Sequencing Center for Infectious Disease"/>
            <person name="Wu L."/>
            <person name="Ma J."/>
        </authorList>
    </citation>
    <scope>NUCLEOTIDE SEQUENCE [LARGE SCALE GENOMIC DNA]</scope>
    <source>
        <strain evidence="2">JCM 17563</strain>
    </source>
</reference>
<organism evidence="1 2">
    <name type="scientific">Sphingomonas swuensis</name>
    <dbReference type="NCBI Taxonomy" id="977800"/>
    <lineage>
        <taxon>Bacteria</taxon>
        <taxon>Pseudomonadati</taxon>
        <taxon>Pseudomonadota</taxon>
        <taxon>Alphaproteobacteria</taxon>
        <taxon>Sphingomonadales</taxon>
        <taxon>Sphingomonadaceae</taxon>
        <taxon>Sphingomonas</taxon>
    </lineage>
</organism>
<evidence type="ECO:0000313" key="2">
    <source>
        <dbReference type="Proteomes" id="UP001500235"/>
    </source>
</evidence>
<comment type="caution">
    <text evidence="1">The sequence shown here is derived from an EMBL/GenBank/DDBJ whole genome shotgun (WGS) entry which is preliminary data.</text>
</comment>
<dbReference type="RefSeq" id="WP_192585811.1">
    <property type="nucleotide sequence ID" value="NZ_BAABBQ010000001.1"/>
</dbReference>